<organism evidence="1 2">
    <name type="scientific">Microbacterium hominis</name>
    <dbReference type="NCBI Taxonomy" id="162426"/>
    <lineage>
        <taxon>Bacteria</taxon>
        <taxon>Bacillati</taxon>
        <taxon>Actinomycetota</taxon>
        <taxon>Actinomycetes</taxon>
        <taxon>Micrococcales</taxon>
        <taxon>Microbacteriaceae</taxon>
        <taxon>Microbacterium</taxon>
    </lineage>
</organism>
<dbReference type="RefSeq" id="WP_036321324.1">
    <property type="nucleotide sequence ID" value="NZ_JWSZ01000006.1"/>
</dbReference>
<dbReference type="AlphaFoldDB" id="A0A0B4CBP7"/>
<dbReference type="EMBL" id="JWSZ01000006">
    <property type="protein sequence ID" value="KIC58709.1"/>
    <property type="molecule type" value="Genomic_DNA"/>
</dbReference>
<reference evidence="1 2" key="1">
    <citation type="submission" date="2014-12" db="EMBL/GenBank/DDBJ databases">
        <title>Genome sequencing of Microbacterium hominis TPW29.</title>
        <authorList>
            <person name="Tan P.W."/>
            <person name="Chan K.-G."/>
        </authorList>
    </citation>
    <scope>NUCLEOTIDE SEQUENCE [LARGE SCALE GENOMIC DNA]</scope>
    <source>
        <strain evidence="1 2">TPW29</strain>
    </source>
</reference>
<sequence length="83" mass="9021">MDRLADIADARAGLRHARDLLAAANLRMLGLGVDAQWETAAAEPVRERLDASARLSAMAIDEIDEWDRDLAHAAERALIEADG</sequence>
<name>A0A0B4CBP7_9MICO</name>
<evidence type="ECO:0000313" key="2">
    <source>
        <dbReference type="Proteomes" id="UP000031202"/>
    </source>
</evidence>
<dbReference type="Proteomes" id="UP000031202">
    <property type="component" value="Unassembled WGS sequence"/>
</dbReference>
<protein>
    <submittedName>
        <fullName evidence="1">Uncharacterized protein</fullName>
    </submittedName>
</protein>
<comment type="caution">
    <text evidence="1">The sequence shown here is derived from an EMBL/GenBank/DDBJ whole genome shotgun (WGS) entry which is preliminary data.</text>
</comment>
<accession>A0A0B4CBP7</accession>
<proteinExistence type="predicted"/>
<evidence type="ECO:0000313" key="1">
    <source>
        <dbReference type="EMBL" id="KIC58709.1"/>
    </source>
</evidence>
<gene>
    <name evidence="1" type="ORF">RM52_05025</name>
</gene>